<evidence type="ECO:0000313" key="3">
    <source>
        <dbReference type="Proteomes" id="UP001589836"/>
    </source>
</evidence>
<reference evidence="2 3" key="1">
    <citation type="submission" date="2024-09" db="EMBL/GenBank/DDBJ databases">
        <authorList>
            <person name="Sun Q."/>
            <person name="Mori K."/>
        </authorList>
    </citation>
    <scope>NUCLEOTIDE SEQUENCE [LARGE SCALE GENOMIC DNA]</scope>
    <source>
        <strain evidence="2 3">NCAIM B.02529</strain>
    </source>
</reference>
<dbReference type="Pfam" id="PF13618">
    <property type="entry name" value="Gluconate_2-dh3"/>
    <property type="match status" value="1"/>
</dbReference>
<dbReference type="Proteomes" id="UP001589836">
    <property type="component" value="Unassembled WGS sequence"/>
</dbReference>
<keyword evidence="1" id="KW-1133">Transmembrane helix</keyword>
<protein>
    <submittedName>
        <fullName evidence="2">Gluconate 2-dehydrogenase subunit 3 family protein</fullName>
        <ecNumber evidence="2">1.-.-.-</ecNumber>
    </submittedName>
</protein>
<sequence length="262" mass="29395">MASEIMVGTTGPEGTIMVEKETFSRREFLRKSGYAAGGVVGGSLVASLITMQILEEPKRGKKGTLLDGSYHDAFMFFTNRDDFRVLAAGTERIFPEDEHGPGAIKLGVPFFIDHQLAGAWGNNAREYRQGPFYKGEQTQGAQSRLTRGEIFRQGIRIMKEISQQDYNGSFQDLTADQQDDLLLALERNKVTMKGASSAEFFELLRAATLEGAYADPLYGGNRDMEGWRMKQYPGAQMAYRKHIDKRAFVEMEPQSLHNMLNK</sequence>
<keyword evidence="1" id="KW-0812">Transmembrane</keyword>
<accession>A0ABV6LUJ6</accession>
<evidence type="ECO:0000313" key="2">
    <source>
        <dbReference type="EMBL" id="MFC0525933.1"/>
    </source>
</evidence>
<organism evidence="2 3">
    <name type="scientific">Pontibacillus salicampi</name>
    <dbReference type="NCBI Taxonomy" id="1449801"/>
    <lineage>
        <taxon>Bacteria</taxon>
        <taxon>Bacillati</taxon>
        <taxon>Bacillota</taxon>
        <taxon>Bacilli</taxon>
        <taxon>Bacillales</taxon>
        <taxon>Bacillaceae</taxon>
        <taxon>Pontibacillus</taxon>
    </lineage>
</organism>
<dbReference type="EMBL" id="JBHLTP010000024">
    <property type="protein sequence ID" value="MFC0525933.1"/>
    <property type="molecule type" value="Genomic_DNA"/>
</dbReference>
<proteinExistence type="predicted"/>
<keyword evidence="2" id="KW-0560">Oxidoreductase</keyword>
<gene>
    <name evidence="2" type="ORF">ACFFGV_20360</name>
</gene>
<dbReference type="RefSeq" id="WP_377351784.1">
    <property type="nucleotide sequence ID" value="NZ_JBHLTP010000024.1"/>
</dbReference>
<dbReference type="InterPro" id="IPR027056">
    <property type="entry name" value="Gluconate_2DH_su3"/>
</dbReference>
<dbReference type="EC" id="1.-.-.-" evidence="2"/>
<dbReference type="GO" id="GO:0016491">
    <property type="term" value="F:oxidoreductase activity"/>
    <property type="evidence" value="ECO:0007669"/>
    <property type="project" value="UniProtKB-KW"/>
</dbReference>
<keyword evidence="1" id="KW-0472">Membrane</keyword>
<comment type="caution">
    <text evidence="2">The sequence shown here is derived from an EMBL/GenBank/DDBJ whole genome shotgun (WGS) entry which is preliminary data.</text>
</comment>
<name>A0ABV6LUJ6_9BACI</name>
<keyword evidence="3" id="KW-1185">Reference proteome</keyword>
<evidence type="ECO:0000256" key="1">
    <source>
        <dbReference type="SAM" id="Phobius"/>
    </source>
</evidence>
<feature type="transmembrane region" description="Helical" evidence="1">
    <location>
        <begin position="34"/>
        <end position="54"/>
    </location>
</feature>